<proteinExistence type="predicted"/>
<keyword evidence="2" id="KW-0677">Repeat</keyword>
<dbReference type="InterPro" id="IPR015943">
    <property type="entry name" value="WD40/YVTN_repeat-like_dom_sf"/>
</dbReference>
<feature type="domain" description="NWD NACHT-NTPase N-terminal" evidence="4">
    <location>
        <begin position="91"/>
        <end position="316"/>
    </location>
</feature>
<dbReference type="InterPro" id="IPR031359">
    <property type="entry name" value="NACHT_N"/>
</dbReference>
<dbReference type="InterPro" id="IPR001680">
    <property type="entry name" value="WD40_rpt"/>
</dbReference>
<dbReference type="PROSITE" id="PS00018">
    <property type="entry name" value="EF_HAND_1"/>
    <property type="match status" value="1"/>
</dbReference>
<dbReference type="PROSITE" id="PS50082">
    <property type="entry name" value="WD_REPEATS_2"/>
    <property type="match status" value="5"/>
</dbReference>
<dbReference type="PANTHER" id="PTHR44019">
    <property type="entry name" value="WD REPEAT-CONTAINING PROTEIN 55"/>
    <property type="match status" value="1"/>
</dbReference>
<dbReference type="Pfam" id="PF17100">
    <property type="entry name" value="NACHT_N"/>
    <property type="match status" value="1"/>
</dbReference>
<dbReference type="CDD" id="cd00200">
    <property type="entry name" value="WD40"/>
    <property type="match status" value="2"/>
</dbReference>
<feature type="repeat" description="WD" evidence="3">
    <location>
        <begin position="1137"/>
        <end position="1169"/>
    </location>
</feature>
<evidence type="ECO:0000259" key="5">
    <source>
        <dbReference type="Pfam" id="PF24883"/>
    </source>
</evidence>
<evidence type="ECO:0000256" key="1">
    <source>
        <dbReference type="ARBA" id="ARBA00022574"/>
    </source>
</evidence>
<evidence type="ECO:0000256" key="3">
    <source>
        <dbReference type="PROSITE-ProRule" id="PRU00221"/>
    </source>
</evidence>
<dbReference type="Gene3D" id="2.130.10.10">
    <property type="entry name" value="YVTN repeat-like/Quinoprotein amine dehydrogenase"/>
    <property type="match status" value="4"/>
</dbReference>
<gene>
    <name evidence="6" type="ORF">BDDG_03112</name>
</gene>
<dbReference type="Gene3D" id="3.40.50.300">
    <property type="entry name" value="P-loop containing nucleotide triphosphate hydrolases"/>
    <property type="match status" value="1"/>
</dbReference>
<protein>
    <submittedName>
        <fullName evidence="6">WD domain-containing protein</fullName>
    </submittedName>
</protein>
<organism evidence="6">
    <name type="scientific">Ajellomyces dermatitidis (strain ATCC 18188 / CBS 674.68)</name>
    <name type="common">Blastomyces dermatitidis</name>
    <dbReference type="NCBI Taxonomy" id="653446"/>
    <lineage>
        <taxon>Eukaryota</taxon>
        <taxon>Fungi</taxon>
        <taxon>Dikarya</taxon>
        <taxon>Ascomycota</taxon>
        <taxon>Pezizomycotina</taxon>
        <taxon>Eurotiomycetes</taxon>
        <taxon>Eurotiomycetidae</taxon>
        <taxon>Onygenales</taxon>
        <taxon>Ajellomycetaceae</taxon>
        <taxon>Blastomyces</taxon>
    </lineage>
</organism>
<feature type="repeat" description="WD" evidence="3">
    <location>
        <begin position="1429"/>
        <end position="1470"/>
    </location>
</feature>
<accession>F2TAA8</accession>
<dbReference type="PROSITE" id="PS50294">
    <property type="entry name" value="WD_REPEATS_REGION"/>
    <property type="match status" value="4"/>
</dbReference>
<dbReference type="SUPFAM" id="SSF50978">
    <property type="entry name" value="WD40 repeat-like"/>
    <property type="match status" value="2"/>
</dbReference>
<feature type="domain" description="Nephrocystin 3-like N-terminal" evidence="5">
    <location>
        <begin position="399"/>
        <end position="559"/>
    </location>
</feature>
<dbReference type="PANTHER" id="PTHR44019:SF8">
    <property type="entry name" value="POC1 CENTRIOLAR PROTEIN HOMOLOG"/>
    <property type="match status" value="1"/>
</dbReference>
<dbReference type="Pfam" id="PF24883">
    <property type="entry name" value="NPHP3_N"/>
    <property type="match status" value="1"/>
</dbReference>
<dbReference type="SUPFAM" id="SSF52540">
    <property type="entry name" value="P-loop containing nucleoside triphosphate hydrolases"/>
    <property type="match status" value="1"/>
</dbReference>
<reference evidence="6" key="1">
    <citation type="submission" date="2010-03" db="EMBL/GenBank/DDBJ databases">
        <title>Annotation of Blastomyces dermatitidis strain ATCC 18188.</title>
        <authorList>
            <consortium name="The Broad Institute Genome Sequencing Platform"/>
            <consortium name="Broad Institute Genome Sequencing Center for Infectious Disease."/>
            <person name="Cuomo C."/>
            <person name="Klein B."/>
            <person name="Sullivan T."/>
            <person name="Heitman J."/>
            <person name="Young S."/>
            <person name="Zeng Q."/>
            <person name="Gargeya S."/>
            <person name="Alvarado L."/>
            <person name="Berlin A.M."/>
            <person name="Chapman S.B."/>
            <person name="Chen Z."/>
            <person name="Freedman E."/>
            <person name="Gellesch M."/>
            <person name="Goldberg J."/>
            <person name="Griggs A."/>
            <person name="Gujja S."/>
            <person name="Heilman E."/>
            <person name="Heiman D."/>
            <person name="Howarth C."/>
            <person name="Mehta T."/>
            <person name="Neiman D."/>
            <person name="Pearson M."/>
            <person name="Roberts A."/>
            <person name="Saif S."/>
            <person name="Shea T."/>
            <person name="Shenoy N."/>
            <person name="Sisk P."/>
            <person name="Stolte C."/>
            <person name="Sykes S."/>
            <person name="White J."/>
            <person name="Yandava C."/>
            <person name="Haas B."/>
            <person name="Nusbaum C."/>
            <person name="Birren B."/>
        </authorList>
    </citation>
    <scope>NUCLEOTIDE SEQUENCE [LARGE SCALE GENOMIC DNA]</scope>
    <source>
        <strain evidence="6">ATCC 18188</strain>
    </source>
</reference>
<dbReference type="InterPro" id="IPR019775">
    <property type="entry name" value="WD40_repeat_CS"/>
</dbReference>
<feature type="repeat" description="WD" evidence="3">
    <location>
        <begin position="1046"/>
        <end position="1087"/>
    </location>
</feature>
<dbReference type="HOGENOM" id="CLU_000288_6_16_1"/>
<dbReference type="Proteomes" id="UP000007802">
    <property type="component" value="Unassembled WGS sequence"/>
</dbReference>
<dbReference type="InterPro" id="IPR056884">
    <property type="entry name" value="NPHP3-like_N"/>
</dbReference>
<dbReference type="EMBL" id="GG749418">
    <property type="protein sequence ID" value="EGE80171.2"/>
    <property type="molecule type" value="Genomic_DNA"/>
</dbReference>
<dbReference type="OrthoDB" id="674604at2759"/>
<name>F2TAA8_AJEDA</name>
<dbReference type="PROSITE" id="PS00678">
    <property type="entry name" value="WD_REPEATS_1"/>
    <property type="match status" value="1"/>
</dbReference>
<evidence type="ECO:0000256" key="2">
    <source>
        <dbReference type="ARBA" id="ARBA00022737"/>
    </source>
</evidence>
<dbReference type="InterPro" id="IPR020472">
    <property type="entry name" value="WD40_PAC1"/>
</dbReference>
<sequence length="1626" mass="182331">MPTRAWLKRLWGKNHRANITKDATTAVNANTIPESHIPKLDPANISVFVAASTTVLANSDSLGEPSSKHTLEVVSIQNEAPKPIQDLNLNSLWDEAYDELRKEDAKLVDAYERDLLAIQDLEQRAPEGDDREMQLQKLLNSKLQDIEHSQMRISIHGKDVVIKDQVRKVVHSILSVKDYIGTVASVEPHAALVWTGVMIILPAIANPITQDDDAMEGIEYISELLVRCKVMEDTYRENLACTLAASSSGPPTYLVELNASFRAQAISIYSQILKYQISLSQQYARRGLFRFLRDCVIADDWQGMLESIKATEEGIDKVLDTLDSRSLKMIGEQIAILRDNADDVLSVLLDTKASVEKINQSQLLGKLHRVEYAAFNTYNKADRPPPICLEGTRVDILHEIQHWGDGHREECILWVKGLAGTGKSTLARTIAHHFHKKGRLGASFFFSRGKKDLGVATAVLTTIAVQLAEALPDLKNDICDVIEQHGDIGQQPLYNQWRRLIFQPLLRLDRKLLLPIVLVFVLDALDECEGDEHLGEILQLLTELRELEVLQVKVFLTSRPERSIYASFRELPDIVHHDLTLHSVPKAVIESDISIFLRHELEKVKSIRRIDERWPGDESIQTLVQKADRLFIYAATVCRFIGESRFPEKRMDEILHTEVMSRSSTSELDRMYSEILNHILDEGSHEDKEDMVFLFKQIVGSLLVLAEALSRSTLTSVLDLSSTDITEILESLHSVLDIPEDENLPIQLFHLSFRDFVFSEERCANPAFTIKEEVAHGGLLSKCLKLMSKHLKQDMCDLRHPGTSVADVEKSTVEKFLPQSVQYACKHWIRHLDKSQTKLIDNGEVHIFLQKHLLHWIEGLSLMGIISDGIVMVRLLETLVMPKSGANSSLFSLVYDMKRFILNFRSAIEISPLQIYSSALVFSPKKSIIRQQFWDHLPPWIMDVVSAEDDWNPSLLTLEHSDSARQMLFSPDGQLLISSDLDMPKAWDTTTGVNRGAFPDISISLFGTDLRKMALSPDGKSLACSSAFDNNIRLWDVKMVLVLCTFEGHTARVDSIAFSPSGECVASTSRDRCIRIWDTKTGRSKILFNRERKLVTASKYDDPTGVVFCPNGDFIAGYTDNHQVRIWDTKTYNPLGTLTHSHQILTMSFSPDGKFIASSSSDGVVRIWDPVTAALCGILTQSKPGYSYRMSPFTFSPDGRTIACITNDAIEIWDLKSLSCSGSIEDNAQAIAYITFSPDSGLIAAVSGKYVKLFDPQARRLCGLLEGHTSDVLSVKFSPNGKLVASSSCDNSVKLWDAVNFGIPEINETHITKLKFIGNGHSILSYLSDETAVLRDPSTSMRTFTVPGYISFHDKVECSPLNNILAYTDDDTINLWNMVTGRFYASLGGTDSAVTTIAFSPDGRSLAAAYQDHPIIIWDITKKKRRFVLRGDLRDVQKLLFSFDGRLLVADSMYSSVWLWDLTTGEPLGVVQGKTISAMTVSSDAKVIISKSSLAVTVWDANTQQIIMEFDLLRNEVVGGAELPIPPPSLFGSLQLLPLSAFDWKEDTLSCPVVPICVRKPWVARKLENIMWIPLQYRDASNYRTAIHDSTIALVGQSKRLMLIKVDLKLIPPTAKLQDRLMQYKH</sequence>
<evidence type="ECO:0000259" key="4">
    <source>
        <dbReference type="Pfam" id="PF17100"/>
    </source>
</evidence>
<keyword evidence="1 3" id="KW-0853">WD repeat</keyword>
<dbReference type="InterPro" id="IPR050505">
    <property type="entry name" value="WDR55/POC1"/>
</dbReference>
<feature type="repeat" description="WD" evidence="3">
    <location>
        <begin position="1387"/>
        <end position="1428"/>
    </location>
</feature>
<dbReference type="InterPro" id="IPR018247">
    <property type="entry name" value="EF_Hand_1_Ca_BS"/>
</dbReference>
<feature type="repeat" description="WD" evidence="3">
    <location>
        <begin position="1265"/>
        <end position="1297"/>
    </location>
</feature>
<dbReference type="Pfam" id="PF00400">
    <property type="entry name" value="WD40"/>
    <property type="match status" value="6"/>
</dbReference>
<evidence type="ECO:0000313" key="6">
    <source>
        <dbReference type="EMBL" id="EGE80171.2"/>
    </source>
</evidence>
<dbReference type="PRINTS" id="PR00320">
    <property type="entry name" value="GPROTEINBRPT"/>
</dbReference>
<dbReference type="InterPro" id="IPR027417">
    <property type="entry name" value="P-loop_NTPase"/>
</dbReference>
<dbReference type="SMART" id="SM00320">
    <property type="entry name" value="WD40"/>
    <property type="match status" value="12"/>
</dbReference>
<dbReference type="InterPro" id="IPR036322">
    <property type="entry name" value="WD40_repeat_dom_sf"/>
</dbReference>